<feature type="transmembrane region" description="Helical" evidence="6">
    <location>
        <begin position="467"/>
        <end position="493"/>
    </location>
</feature>
<dbReference type="PROSITE" id="PS50109">
    <property type="entry name" value="HIS_KIN"/>
    <property type="match status" value="1"/>
</dbReference>
<sequence length="1174" mass="129234">MLVVNVCNIISVCQIPNHVEFVFEVNDTGKGIPKEKQKSIFENYVQVKETALGLEGTGLGLGIVQSLELWIKKLVKEELASDLMCSSSAHVEFVFEVNDTGKGIPKEKQKSIFENYVQVKETALGLEGTGLGLGIVQSLMLVVLSLAGLLIPLWINRVAGIENEVKFIANNISQELLSGVQRTAALFSPINASTINLARMLKSSLDKNDGRHISKAESMVASTLFQALWTIPNLRQISYIGLDGLLFAYYTDQGNQPYALYSNSTFSFTQNDTKNYPWYIQPVNRDNGKLYGEAIKAAPLAVVNSSWFQEALKSTNGYASVGTGWANSQDLLLLSTAAIDGGSAVSLGYSMKSLIDFLISETAFYNGSLYLATKDGNVLTQGIPNTRMILDDNKASFQLLGHDDDRDSAVGSITCQSHDGESVDTTLSIWGRKYVINCSAVEIAGLQLVYVLALPHNGLSSLIHKNIRLAFVLLMLMIGGMVITTCTFVYLIVEAARREMYLCGALINQMEATQQSERKSMNKSLAFATASHDVRASLAGITGLIEICRSEVSKREPLQSELMTNLLQMEACTRDLLGILNSILDTSKIEAGKMQLEEEEFDIEQLLEDVVDLYHPVGMKKGVDVILDPYDGSITKCSHVKGDRGKLKQILCNLLSNAVKFTSEGHVTIRAWARNPSIENEILASNQDNSMSCLCCLLFKIERAYNGSEVVNTIQRDPNHVEFVFEVNDTGKGIPKEKQKSIFENYVQVKETALGLEGTGLGLGIVQSLVRLMGGEIGIVDKEIGERGTCFRFNVFFFSTHETHASAHARAIDLEAISSDSFQCLGPIRLGIKVHVVKQHEQLSPTLKRIKQKLNLSHHSSSGKSEGNSRSDGNTSHASSTRSKEIPLSHLDGMDNSLPSLKKLNVWGGTFAFILIVIDTSGGPFREISRAIAEFRMDLNDKCYSRVVWLDTPNMSSTNFQGLDEDKLPASDLVIMRPFHGSRLYETIRFLPEFGGMPPRTGETSHNVGKVTIRNNNTLEASTSYVVSNRKPLMGKKILVADDDPIGRKIAASVVSQLGANIVSCENGEEAWRLVYRNLMNDVTNPVGASKLSIPFDCILMDCQMPTMDGVEATRRIREAEKRYGVHTPIIALTAHDRGEEIKKMIEVGVDGYVTKPLNRDNFLRAISPLIIKT</sequence>
<dbReference type="Gene3D" id="3.40.50.2300">
    <property type="match status" value="1"/>
</dbReference>
<comment type="caution">
    <text evidence="9">The sequence shown here is derived from an EMBL/GenBank/DDBJ whole genome shotgun (WGS) entry which is preliminary data.</text>
</comment>
<feature type="compositionally biased region" description="Polar residues" evidence="5">
    <location>
        <begin position="872"/>
        <end position="881"/>
    </location>
</feature>
<dbReference type="InterPro" id="IPR050956">
    <property type="entry name" value="2C_system_His_kinase"/>
</dbReference>
<keyword evidence="3 4" id="KW-0597">Phosphoprotein</keyword>
<organism evidence="9">
    <name type="scientific">Sesamum radiatum</name>
    <name type="common">Black benniseed</name>
    <dbReference type="NCBI Taxonomy" id="300843"/>
    <lineage>
        <taxon>Eukaryota</taxon>
        <taxon>Viridiplantae</taxon>
        <taxon>Streptophyta</taxon>
        <taxon>Embryophyta</taxon>
        <taxon>Tracheophyta</taxon>
        <taxon>Spermatophyta</taxon>
        <taxon>Magnoliopsida</taxon>
        <taxon>eudicotyledons</taxon>
        <taxon>Gunneridae</taxon>
        <taxon>Pentapetalae</taxon>
        <taxon>asterids</taxon>
        <taxon>lamiids</taxon>
        <taxon>Lamiales</taxon>
        <taxon>Pedaliaceae</taxon>
        <taxon>Sesamum</taxon>
    </lineage>
</organism>
<dbReference type="InterPro" id="IPR011006">
    <property type="entry name" value="CheY-like_superfamily"/>
</dbReference>
<keyword evidence="6" id="KW-1133">Transmembrane helix</keyword>
<dbReference type="PANTHER" id="PTHR43719">
    <property type="entry name" value="TWO-COMPONENT HISTIDINE KINASE"/>
    <property type="match status" value="1"/>
</dbReference>
<keyword evidence="6" id="KW-0472">Membrane</keyword>
<evidence type="ECO:0000256" key="2">
    <source>
        <dbReference type="ARBA" id="ARBA00012438"/>
    </source>
</evidence>
<name>A0AAW2UT84_SESRA</name>
<feature type="domain" description="Response regulatory" evidence="8">
    <location>
        <begin position="1037"/>
        <end position="1171"/>
    </location>
</feature>
<dbReference type="AlphaFoldDB" id="A0AAW2UT84"/>
<dbReference type="CDD" id="cd00082">
    <property type="entry name" value="HisKA"/>
    <property type="match status" value="1"/>
</dbReference>
<reference evidence="9" key="1">
    <citation type="submission" date="2020-06" db="EMBL/GenBank/DDBJ databases">
        <authorList>
            <person name="Li T."/>
            <person name="Hu X."/>
            <person name="Zhang T."/>
            <person name="Song X."/>
            <person name="Zhang H."/>
            <person name="Dai N."/>
            <person name="Sheng W."/>
            <person name="Hou X."/>
            <person name="Wei L."/>
        </authorList>
    </citation>
    <scope>NUCLEOTIDE SEQUENCE</scope>
    <source>
        <strain evidence="9">G02</strain>
        <tissue evidence="9">Leaf</tissue>
    </source>
</reference>
<dbReference type="SUPFAM" id="SSF55874">
    <property type="entry name" value="ATPase domain of HSP90 chaperone/DNA topoisomerase II/histidine kinase"/>
    <property type="match status" value="3"/>
</dbReference>
<gene>
    <name evidence="9" type="ORF">Sradi_1425200</name>
</gene>
<dbReference type="SUPFAM" id="SSF47384">
    <property type="entry name" value="Homodimeric domain of signal transducing histidine kinase"/>
    <property type="match status" value="1"/>
</dbReference>
<dbReference type="Pfam" id="PF00072">
    <property type="entry name" value="Response_reg"/>
    <property type="match status" value="1"/>
</dbReference>
<keyword evidence="9" id="KW-0808">Transferase</keyword>
<dbReference type="SMART" id="SM00448">
    <property type="entry name" value="REC"/>
    <property type="match status" value="1"/>
</dbReference>
<feature type="compositionally biased region" description="Low complexity" evidence="5">
    <location>
        <begin position="858"/>
        <end position="871"/>
    </location>
</feature>
<dbReference type="InterPro" id="IPR003594">
    <property type="entry name" value="HATPase_dom"/>
</dbReference>
<dbReference type="InterPro" id="IPR004358">
    <property type="entry name" value="Sig_transdc_His_kin-like_C"/>
</dbReference>
<dbReference type="Gene3D" id="3.30.565.10">
    <property type="entry name" value="Histidine kinase-like ATPase, C-terminal domain"/>
    <property type="match status" value="3"/>
</dbReference>
<dbReference type="SMART" id="SM00387">
    <property type="entry name" value="HATPase_c"/>
    <property type="match status" value="2"/>
</dbReference>
<evidence type="ECO:0000256" key="3">
    <source>
        <dbReference type="ARBA" id="ARBA00022553"/>
    </source>
</evidence>
<accession>A0AAW2UT84</accession>
<dbReference type="Gene3D" id="1.10.287.130">
    <property type="match status" value="1"/>
</dbReference>
<feature type="domain" description="Histidine kinase" evidence="7">
    <location>
        <begin position="529"/>
        <end position="799"/>
    </location>
</feature>
<keyword evidence="9" id="KW-0418">Kinase</keyword>
<keyword evidence="6" id="KW-0812">Transmembrane</keyword>
<protein>
    <recommendedName>
        <fullName evidence="2">histidine kinase</fullName>
        <ecNumber evidence="2">2.7.13.3</ecNumber>
    </recommendedName>
</protein>
<evidence type="ECO:0000256" key="4">
    <source>
        <dbReference type="PROSITE-ProRule" id="PRU00169"/>
    </source>
</evidence>
<dbReference type="EC" id="2.7.13.3" evidence="2"/>
<dbReference type="PRINTS" id="PR00344">
    <property type="entry name" value="BCTRLSENSOR"/>
</dbReference>
<dbReference type="InterPro" id="IPR003661">
    <property type="entry name" value="HisK_dim/P_dom"/>
</dbReference>
<comment type="catalytic activity">
    <reaction evidence="1">
        <text>ATP + protein L-histidine = ADP + protein N-phospho-L-histidine.</text>
        <dbReference type="EC" id="2.7.13.3"/>
    </reaction>
</comment>
<evidence type="ECO:0000259" key="7">
    <source>
        <dbReference type="PROSITE" id="PS50109"/>
    </source>
</evidence>
<dbReference type="GO" id="GO:0000155">
    <property type="term" value="F:phosphorelay sensor kinase activity"/>
    <property type="evidence" value="ECO:0007669"/>
    <property type="project" value="InterPro"/>
</dbReference>
<evidence type="ECO:0000259" key="8">
    <source>
        <dbReference type="PROSITE" id="PS50110"/>
    </source>
</evidence>
<dbReference type="PROSITE" id="PS50110">
    <property type="entry name" value="RESPONSE_REGULATORY"/>
    <property type="match status" value="1"/>
</dbReference>
<dbReference type="Pfam" id="PF02518">
    <property type="entry name" value="HATPase_c"/>
    <property type="match status" value="3"/>
</dbReference>
<feature type="transmembrane region" description="Helical" evidence="6">
    <location>
        <begin position="130"/>
        <end position="155"/>
    </location>
</feature>
<dbReference type="SMART" id="SM00388">
    <property type="entry name" value="HisKA"/>
    <property type="match status" value="1"/>
</dbReference>
<feature type="region of interest" description="Disordered" evidence="5">
    <location>
        <begin position="858"/>
        <end position="891"/>
    </location>
</feature>
<feature type="modified residue" description="4-aspartylphosphate" evidence="4">
    <location>
        <position position="1102"/>
    </location>
</feature>
<dbReference type="InterPro" id="IPR001789">
    <property type="entry name" value="Sig_transdc_resp-reg_receiver"/>
</dbReference>
<evidence type="ECO:0000313" key="9">
    <source>
        <dbReference type="EMBL" id="KAL0420117.1"/>
    </source>
</evidence>
<dbReference type="InterPro" id="IPR005467">
    <property type="entry name" value="His_kinase_dom"/>
</dbReference>
<dbReference type="Pfam" id="PF00512">
    <property type="entry name" value="HisKA"/>
    <property type="match status" value="1"/>
</dbReference>
<evidence type="ECO:0000256" key="1">
    <source>
        <dbReference type="ARBA" id="ARBA00000085"/>
    </source>
</evidence>
<evidence type="ECO:0000256" key="5">
    <source>
        <dbReference type="SAM" id="MobiDB-lite"/>
    </source>
</evidence>
<evidence type="ECO:0000256" key="6">
    <source>
        <dbReference type="SAM" id="Phobius"/>
    </source>
</evidence>
<dbReference type="InterPro" id="IPR036890">
    <property type="entry name" value="HATPase_C_sf"/>
</dbReference>
<dbReference type="CDD" id="cd17546">
    <property type="entry name" value="REC_hyHK_CKI1_RcsC-like"/>
    <property type="match status" value="1"/>
</dbReference>
<dbReference type="SUPFAM" id="SSF52172">
    <property type="entry name" value="CheY-like"/>
    <property type="match status" value="1"/>
</dbReference>
<proteinExistence type="predicted"/>
<dbReference type="InterPro" id="IPR036097">
    <property type="entry name" value="HisK_dim/P_sf"/>
</dbReference>
<reference evidence="9" key="2">
    <citation type="journal article" date="2024" name="Plant">
        <title>Genomic evolution and insights into agronomic trait innovations of Sesamum species.</title>
        <authorList>
            <person name="Miao H."/>
            <person name="Wang L."/>
            <person name="Qu L."/>
            <person name="Liu H."/>
            <person name="Sun Y."/>
            <person name="Le M."/>
            <person name="Wang Q."/>
            <person name="Wei S."/>
            <person name="Zheng Y."/>
            <person name="Lin W."/>
            <person name="Duan Y."/>
            <person name="Cao H."/>
            <person name="Xiong S."/>
            <person name="Wang X."/>
            <person name="Wei L."/>
            <person name="Li C."/>
            <person name="Ma Q."/>
            <person name="Ju M."/>
            <person name="Zhao R."/>
            <person name="Li G."/>
            <person name="Mu C."/>
            <person name="Tian Q."/>
            <person name="Mei H."/>
            <person name="Zhang T."/>
            <person name="Gao T."/>
            <person name="Zhang H."/>
        </authorList>
    </citation>
    <scope>NUCLEOTIDE SEQUENCE</scope>
    <source>
        <strain evidence="9">G02</strain>
    </source>
</reference>
<dbReference type="PANTHER" id="PTHR43719:SF75">
    <property type="entry name" value="HISTIDINE KINASE CKI1"/>
    <property type="match status" value="1"/>
</dbReference>
<dbReference type="EMBL" id="JACGWJ010000005">
    <property type="protein sequence ID" value="KAL0420117.1"/>
    <property type="molecule type" value="Genomic_DNA"/>
</dbReference>